<sequence length="230" mass="23895">MTTTEKPATEKTTLPEPVRTPLLAVLGAGDYAAKAVAEAFARAKGRAESTVEELPGEVAGLRGKLDPAELRKLVDAYAAAAVSLYQKLAEHGEDALGKLREQPQVKQLEDALALAQLKAGDVAGDARVLTEDLLAKVTRKTRAAGEKAASVTEDLTERTALATQELAEEVAEAVEDAGAELAHEVRTTSRKAADKADPARKPAATTAKPAATGTAKPATAKPAAKPTTDK</sequence>
<accession>W7ID79</accession>
<organism evidence="2 3">
    <name type="scientific">Actinokineospora spheciospongiae</name>
    <dbReference type="NCBI Taxonomy" id="909613"/>
    <lineage>
        <taxon>Bacteria</taxon>
        <taxon>Bacillati</taxon>
        <taxon>Actinomycetota</taxon>
        <taxon>Actinomycetes</taxon>
        <taxon>Pseudonocardiales</taxon>
        <taxon>Pseudonocardiaceae</taxon>
        <taxon>Actinokineospora</taxon>
    </lineage>
</organism>
<feature type="region of interest" description="Disordered" evidence="1">
    <location>
        <begin position="179"/>
        <end position="230"/>
    </location>
</feature>
<dbReference type="Gene3D" id="1.20.5.1230">
    <property type="entry name" value="Apolipoprotein A-I"/>
    <property type="match status" value="1"/>
</dbReference>
<feature type="compositionally biased region" description="Basic and acidic residues" evidence="1">
    <location>
        <begin position="181"/>
        <end position="200"/>
    </location>
</feature>
<evidence type="ECO:0000313" key="3">
    <source>
        <dbReference type="Proteomes" id="UP000019277"/>
    </source>
</evidence>
<reference evidence="2 3" key="1">
    <citation type="journal article" date="2014" name="Genome Announc.">
        <title>Draft Genome Sequence of the Antitrypanosomally Active Sponge-Associated Bacterium Actinokineospora sp. Strain EG49.</title>
        <authorList>
            <person name="Harjes J."/>
            <person name="Ryu T."/>
            <person name="Abdelmohsen U.R."/>
            <person name="Moitinho-Silva L."/>
            <person name="Horn H."/>
            <person name="Ravasi T."/>
            <person name="Hentschel U."/>
        </authorList>
    </citation>
    <scope>NUCLEOTIDE SEQUENCE [LARGE SCALE GENOMIC DNA]</scope>
    <source>
        <strain evidence="2 3">EG49</strain>
    </source>
</reference>
<dbReference type="STRING" id="909613.UO65_6203"/>
<dbReference type="Proteomes" id="UP000019277">
    <property type="component" value="Unassembled WGS sequence"/>
</dbReference>
<feature type="compositionally biased region" description="Low complexity" evidence="1">
    <location>
        <begin position="201"/>
        <end position="230"/>
    </location>
</feature>
<gene>
    <name evidence="2" type="ORF">UO65_6203</name>
</gene>
<proteinExistence type="predicted"/>
<evidence type="ECO:0000256" key="1">
    <source>
        <dbReference type="SAM" id="MobiDB-lite"/>
    </source>
</evidence>
<dbReference type="RefSeq" id="WP_035289650.1">
    <property type="nucleotide sequence ID" value="NZ_AYXG01000240.1"/>
</dbReference>
<keyword evidence="3" id="KW-1185">Reference proteome</keyword>
<dbReference type="OrthoDB" id="5189864at2"/>
<protein>
    <submittedName>
        <fullName evidence="2">Iron-regulated heparin binding hemagglutinin HbhA (Adhesin)</fullName>
    </submittedName>
</protein>
<dbReference type="eggNOG" id="ENOG50335M1">
    <property type="taxonomic scope" value="Bacteria"/>
</dbReference>
<name>W7ID79_9PSEU</name>
<dbReference type="AlphaFoldDB" id="W7ID79"/>
<evidence type="ECO:0000313" key="2">
    <source>
        <dbReference type="EMBL" id="EWC58523.1"/>
    </source>
</evidence>
<dbReference type="EMBL" id="AYXG01000240">
    <property type="protein sequence ID" value="EWC58523.1"/>
    <property type="molecule type" value="Genomic_DNA"/>
</dbReference>
<comment type="caution">
    <text evidence="2">The sequence shown here is derived from an EMBL/GenBank/DDBJ whole genome shotgun (WGS) entry which is preliminary data.</text>
</comment>